<dbReference type="AlphaFoldDB" id="A0A2R4BRF6"/>
<dbReference type="KEGG" id="tak:Tharo_3034"/>
<dbReference type="GO" id="GO:0008168">
    <property type="term" value="F:methyltransferase activity"/>
    <property type="evidence" value="ECO:0007669"/>
    <property type="project" value="UniProtKB-KW"/>
</dbReference>
<reference evidence="1 2" key="1">
    <citation type="submission" date="2018-03" db="EMBL/GenBank/DDBJ databases">
        <title>Complete genome sequence of Thauera aromatica, a model organism for studying aromatic compound degradation under denitrifying conditions.</title>
        <authorList>
            <person name="Lo H.-Y."/>
            <person name="Goris T."/>
            <person name="Boll M."/>
            <person name="Mueller J.A."/>
        </authorList>
    </citation>
    <scope>NUCLEOTIDE SEQUENCE [LARGE SCALE GENOMIC DNA]</scope>
    <source>
        <strain evidence="1 2">K172</strain>
    </source>
</reference>
<dbReference type="RefSeq" id="WP_107222466.1">
    <property type="nucleotide sequence ID" value="NZ_CP028339.1"/>
</dbReference>
<name>A0A2R4BRF6_THAAR</name>
<dbReference type="EMBL" id="CP028339">
    <property type="protein sequence ID" value="AVR89915.1"/>
    <property type="molecule type" value="Genomic_DNA"/>
</dbReference>
<dbReference type="Gene3D" id="3.40.50.150">
    <property type="entry name" value="Vaccinia Virus protein VP39"/>
    <property type="match status" value="1"/>
</dbReference>
<keyword evidence="1" id="KW-0489">Methyltransferase</keyword>
<organism evidence="1 2">
    <name type="scientific">Thauera aromatica K172</name>
    <dbReference type="NCBI Taxonomy" id="44139"/>
    <lineage>
        <taxon>Bacteria</taxon>
        <taxon>Pseudomonadati</taxon>
        <taxon>Pseudomonadota</taxon>
        <taxon>Betaproteobacteria</taxon>
        <taxon>Rhodocyclales</taxon>
        <taxon>Zoogloeaceae</taxon>
        <taxon>Thauera</taxon>
    </lineage>
</organism>
<protein>
    <submittedName>
        <fullName evidence="1">Methyltransferase-related protein</fullName>
    </submittedName>
</protein>
<keyword evidence="1" id="KW-0808">Transferase</keyword>
<sequence length="243" mass="26968">MNLPDSGSVFSCPVCIEPAPRLFIEVEGRDYRRCETCEATFLVPAQRPSAAAERAEYLLHRNDPADARYRRFLSRLAEPLCARLAAGSAGLDYGCGPGPALADMLRAAGHAVRLYDPLFAPDAGALEQRYDFVTCTEVAEHFHDPATEFARLDALLRPGGWLGIMTCFQTDDARFAGWHYRRDPTHVVFYRESTFRFLARRFRWQCHIPGKDVVLMHKPGPGGECGKGLFVPPGGDGVRDPPA</sequence>
<dbReference type="GO" id="GO:0032259">
    <property type="term" value="P:methylation"/>
    <property type="evidence" value="ECO:0007669"/>
    <property type="project" value="UniProtKB-KW"/>
</dbReference>
<dbReference type="OrthoDB" id="9816564at2"/>
<evidence type="ECO:0000313" key="1">
    <source>
        <dbReference type="EMBL" id="AVR89915.1"/>
    </source>
</evidence>
<dbReference type="InterPro" id="IPR029063">
    <property type="entry name" value="SAM-dependent_MTases_sf"/>
</dbReference>
<dbReference type="Pfam" id="PF13489">
    <property type="entry name" value="Methyltransf_23"/>
    <property type="match status" value="1"/>
</dbReference>
<dbReference type="SUPFAM" id="SSF53335">
    <property type="entry name" value="S-adenosyl-L-methionine-dependent methyltransferases"/>
    <property type="match status" value="1"/>
</dbReference>
<dbReference type="Proteomes" id="UP000241885">
    <property type="component" value="Chromosome"/>
</dbReference>
<proteinExistence type="predicted"/>
<gene>
    <name evidence="1" type="ORF">Tharo_3034</name>
</gene>
<keyword evidence="2" id="KW-1185">Reference proteome</keyword>
<evidence type="ECO:0000313" key="2">
    <source>
        <dbReference type="Proteomes" id="UP000241885"/>
    </source>
</evidence>
<accession>A0A2R4BRF6</accession>